<dbReference type="InterPro" id="IPR008969">
    <property type="entry name" value="CarboxyPept-like_regulatory"/>
</dbReference>
<evidence type="ECO:0000313" key="4">
    <source>
        <dbReference type="EMBL" id="KAA6300395.1"/>
    </source>
</evidence>
<dbReference type="NCBIfam" id="TIGR04056">
    <property type="entry name" value="OMP_RagA_SusC"/>
    <property type="match status" value="1"/>
</dbReference>
<dbReference type="AlphaFoldDB" id="A0A5M8NY87"/>
<dbReference type="GO" id="GO:0009279">
    <property type="term" value="C:cell outer membrane"/>
    <property type="evidence" value="ECO:0007669"/>
    <property type="project" value="UniProtKB-SubCell"/>
</dbReference>
<dbReference type="EMBL" id="SNRX01000087">
    <property type="protein sequence ID" value="KAA6300395.1"/>
    <property type="molecule type" value="Genomic_DNA"/>
</dbReference>
<feature type="compositionally biased region" description="Basic and acidic residues" evidence="2">
    <location>
        <begin position="9"/>
        <end position="18"/>
    </location>
</feature>
<proteinExistence type="inferred from homology"/>
<evidence type="ECO:0000256" key="2">
    <source>
        <dbReference type="SAM" id="MobiDB-lite"/>
    </source>
</evidence>
<gene>
    <name evidence="4" type="ORF">EZS26_003459</name>
</gene>
<name>A0A5M8NY87_9BACT</name>
<dbReference type="NCBIfam" id="TIGR04057">
    <property type="entry name" value="SusC_RagA_signa"/>
    <property type="match status" value="1"/>
</dbReference>
<dbReference type="InterPro" id="IPR023996">
    <property type="entry name" value="TonB-dep_OMP_SusC/RagA"/>
</dbReference>
<dbReference type="Pfam" id="PF07715">
    <property type="entry name" value="Plug"/>
    <property type="match status" value="1"/>
</dbReference>
<accession>A0A5M8NY87</accession>
<dbReference type="InterPro" id="IPR023997">
    <property type="entry name" value="TonB-dep_OMP_SusC/RagA_CS"/>
</dbReference>
<protein>
    <submittedName>
        <fullName evidence="4">TonB-dependent receptor SusC</fullName>
    </submittedName>
</protein>
<dbReference type="InterPro" id="IPR012910">
    <property type="entry name" value="Plug_dom"/>
</dbReference>
<comment type="caution">
    <text evidence="4">The sequence shown here is derived from an EMBL/GenBank/DDBJ whole genome shotgun (WGS) entry which is preliminary data.</text>
</comment>
<comment type="similarity">
    <text evidence="1">Belongs to the TonB-dependent receptor family.</text>
</comment>
<dbReference type="InterPro" id="IPR039426">
    <property type="entry name" value="TonB-dep_rcpt-like"/>
</dbReference>
<feature type="domain" description="TonB-dependent receptor plug" evidence="3">
    <location>
        <begin position="123"/>
        <end position="225"/>
    </location>
</feature>
<dbReference type="Gene3D" id="2.170.130.10">
    <property type="entry name" value="TonB-dependent receptor, plug domain"/>
    <property type="match status" value="1"/>
</dbReference>
<dbReference type="Gene3D" id="2.60.40.1120">
    <property type="entry name" value="Carboxypeptidase-like, regulatory domain"/>
    <property type="match status" value="1"/>
</dbReference>
<dbReference type="SUPFAM" id="SSF49464">
    <property type="entry name" value="Carboxypeptidase regulatory domain-like"/>
    <property type="match status" value="1"/>
</dbReference>
<dbReference type="SUPFAM" id="SSF56935">
    <property type="entry name" value="Porins"/>
    <property type="match status" value="1"/>
</dbReference>
<evidence type="ECO:0000256" key="1">
    <source>
        <dbReference type="PROSITE-ProRule" id="PRU01360"/>
    </source>
</evidence>
<sequence length="1038" mass="115894">MTEQSKVGNENEKQDNPSETKSISIKGTVRDEKGEPLIGVNVYVKANALRGTVTDENGVFSMTNIPEKSIIVFSYISMTNVEMNISGKSAAELQRLDVVMKEESGALEEVIVTATGSQKRVSVVGAITTINPIELKAPTRSLTNQLAGRVAGVTFIQGTGQPGKDGASFIIRGINSVGGSHEPLILIDGMKRTLDDVDPNDIESFSVLKDASATAVYGLEGANGIIVITTKNGKISEKPNIRVSYSSSINNSTYKPDWVDAVNYAKMRNEALVVRGKNPEYTDEMINLFMDDNMDEYPNVDWYNTLYKQNNFSQKANFNISGGGNVVTYYASGGFYTENGMFRGNIAEYDSNANYSEFNFRSNLKADITQTTTLGIGLDGRYGTTTEPGQSSDYILQLSNRINPTLYPPQYSNGTAPEEPDGLLNPFSQLNRTGFARYYQNTMSANVNLTQKLDMITPGLFFTALASFTKVNNYRHRYVKNYQRYRIDYTNSYMHSGRDEEGNLLTISVPPVVDEKMSFEKQEPSGNRLIEVQSSLNYSRRFINDKLFLTGLMLYKQRERLEDNPSGSGGTLLINALPSREQSLAGRIAFDWASKYFMDINFGGSGSQMFTPDKRWSYFPSIGAGWLASGEDFWEPIEQVIDFLKLRASYGIVGSTGNASRFAYMATTSGKTGYTFGFGGTAYSGTSISGIGEDRLEQLGLTWEKNKKTDLGLEFGLFNQVKVIFDVYENHRIGQLINLNRLPATLGLPSTPKANLGEMVSNGFDLDITYAKKWNNFSINYIKAILSYNDNKTIENGEMDPKVPYLSGIGYNWGRDLKYIALGLFKDQTDIDNSPVQTWNTVMPGDIKYKDINGDGVISGDDRIWVGGIYPKWTYSFAIDFGYKNWIISGRIIGKSNMFRSIEDRVPFRTSDGYQAAIYPASVNNHWTPESYSGTPATERADAIYPRLGIGTDNNNNTQASTFWLREASYWRLADVEIGYNWIPKSVNLPFRSIYFYGRGENLHTFSKFKDWNPEQTSSWAYPLKMTISLGLEIGFKL</sequence>
<keyword evidence="1" id="KW-0472">Membrane</keyword>
<evidence type="ECO:0000259" key="3">
    <source>
        <dbReference type="Pfam" id="PF07715"/>
    </source>
</evidence>
<organism evidence="4 5">
    <name type="scientific">Candidatus Ordinivivax streblomastigis</name>
    <dbReference type="NCBI Taxonomy" id="2540710"/>
    <lineage>
        <taxon>Bacteria</taxon>
        <taxon>Pseudomonadati</taxon>
        <taxon>Bacteroidota</taxon>
        <taxon>Bacteroidia</taxon>
        <taxon>Bacteroidales</taxon>
        <taxon>Candidatus Ordinivivax</taxon>
    </lineage>
</organism>
<keyword evidence="1" id="KW-0812">Transmembrane</keyword>
<keyword evidence="1" id="KW-0998">Cell outer membrane</keyword>
<keyword evidence="4" id="KW-0675">Receptor</keyword>
<evidence type="ECO:0000313" key="5">
    <source>
        <dbReference type="Proteomes" id="UP000324575"/>
    </source>
</evidence>
<dbReference type="FunFam" id="2.170.130.10:FF:000003">
    <property type="entry name" value="SusC/RagA family TonB-linked outer membrane protein"/>
    <property type="match status" value="1"/>
</dbReference>
<keyword evidence="1" id="KW-0813">Transport</keyword>
<dbReference type="Proteomes" id="UP000324575">
    <property type="component" value="Unassembled WGS sequence"/>
</dbReference>
<comment type="subcellular location">
    <subcellularLocation>
        <location evidence="1">Cell outer membrane</location>
        <topology evidence="1">Multi-pass membrane protein</topology>
    </subcellularLocation>
</comment>
<reference evidence="4 5" key="1">
    <citation type="submission" date="2019-03" db="EMBL/GenBank/DDBJ databases">
        <title>Single cell metagenomics reveals metabolic interactions within the superorganism composed of flagellate Streblomastix strix and complex community of Bacteroidetes bacteria on its surface.</title>
        <authorList>
            <person name="Treitli S.C."/>
            <person name="Kolisko M."/>
            <person name="Husnik F."/>
            <person name="Keeling P."/>
            <person name="Hampl V."/>
        </authorList>
    </citation>
    <scope>NUCLEOTIDE SEQUENCE [LARGE SCALE GENOMIC DNA]</scope>
    <source>
        <strain evidence="4">St1</strain>
    </source>
</reference>
<dbReference type="InterPro" id="IPR037066">
    <property type="entry name" value="Plug_dom_sf"/>
</dbReference>
<dbReference type="PROSITE" id="PS52016">
    <property type="entry name" value="TONB_DEPENDENT_REC_3"/>
    <property type="match status" value="1"/>
</dbReference>
<keyword evidence="1" id="KW-1134">Transmembrane beta strand</keyword>
<dbReference type="Pfam" id="PF13715">
    <property type="entry name" value="CarbopepD_reg_2"/>
    <property type="match status" value="1"/>
</dbReference>
<feature type="region of interest" description="Disordered" evidence="2">
    <location>
        <begin position="1"/>
        <end position="27"/>
    </location>
</feature>